<organism evidence="1">
    <name type="scientific">marine metagenome</name>
    <dbReference type="NCBI Taxonomy" id="408172"/>
    <lineage>
        <taxon>unclassified sequences</taxon>
        <taxon>metagenomes</taxon>
        <taxon>ecological metagenomes</taxon>
    </lineage>
</organism>
<dbReference type="EMBL" id="UINC01044070">
    <property type="protein sequence ID" value="SVB49007.1"/>
    <property type="molecule type" value="Genomic_DNA"/>
</dbReference>
<proteinExistence type="predicted"/>
<accession>A0A382EGL4</accession>
<feature type="non-terminal residue" evidence="1">
    <location>
        <position position="1"/>
    </location>
</feature>
<sequence length="33" mass="3774">VLAAEPPERQVSICFSIQFRKLVVYVKLEIIAI</sequence>
<reference evidence="1" key="1">
    <citation type="submission" date="2018-05" db="EMBL/GenBank/DDBJ databases">
        <authorList>
            <person name="Lanie J.A."/>
            <person name="Ng W.-L."/>
            <person name="Kazmierczak K.M."/>
            <person name="Andrzejewski T.M."/>
            <person name="Davidsen T.M."/>
            <person name="Wayne K.J."/>
            <person name="Tettelin H."/>
            <person name="Glass J.I."/>
            <person name="Rusch D."/>
            <person name="Podicherti R."/>
            <person name="Tsui H.-C.T."/>
            <person name="Winkler M.E."/>
        </authorList>
    </citation>
    <scope>NUCLEOTIDE SEQUENCE</scope>
</reference>
<dbReference type="AlphaFoldDB" id="A0A382EGL4"/>
<protein>
    <submittedName>
        <fullName evidence="1">Uncharacterized protein</fullName>
    </submittedName>
</protein>
<gene>
    <name evidence="1" type="ORF">METZ01_LOCUS201861</name>
</gene>
<name>A0A382EGL4_9ZZZZ</name>
<evidence type="ECO:0000313" key="1">
    <source>
        <dbReference type="EMBL" id="SVB49007.1"/>
    </source>
</evidence>